<feature type="compositionally biased region" description="Polar residues" evidence="9">
    <location>
        <begin position="1111"/>
        <end position="1124"/>
    </location>
</feature>
<keyword evidence="5" id="KW-0571">Peptide transport</keyword>
<evidence type="ECO:0000256" key="5">
    <source>
        <dbReference type="ARBA" id="ARBA00022856"/>
    </source>
</evidence>
<dbReference type="InterPro" id="IPR004813">
    <property type="entry name" value="OPT"/>
</dbReference>
<comment type="caution">
    <text evidence="11">The sequence shown here is derived from an EMBL/GenBank/DDBJ whole genome shotgun (WGS) entry which is preliminary data.</text>
</comment>
<dbReference type="OrthoDB" id="9986677at2759"/>
<reference evidence="11" key="2">
    <citation type="submission" date="2020-05" db="EMBL/GenBank/DDBJ databases">
        <authorList>
            <person name="Kim H.-S."/>
            <person name="Proctor R.H."/>
            <person name="Brown D.W."/>
        </authorList>
    </citation>
    <scope>NUCLEOTIDE SEQUENCE</scope>
    <source>
        <strain evidence="11">NRRL 45417</strain>
    </source>
</reference>
<keyword evidence="8 10" id="KW-0472">Membrane</keyword>
<comment type="subcellular location">
    <subcellularLocation>
        <location evidence="1">Membrane</location>
        <topology evidence="1">Multi-pass membrane protein</topology>
    </subcellularLocation>
</comment>
<accession>A0A8H4TNP8</accession>
<feature type="transmembrane region" description="Helical" evidence="10">
    <location>
        <begin position="1677"/>
        <end position="1699"/>
    </location>
</feature>
<feature type="transmembrane region" description="Helical" evidence="10">
    <location>
        <begin position="1823"/>
        <end position="1844"/>
    </location>
</feature>
<organism evidence="11 12">
    <name type="scientific">Fusarium gaditjirri</name>
    <dbReference type="NCBI Taxonomy" id="282569"/>
    <lineage>
        <taxon>Eukaryota</taxon>
        <taxon>Fungi</taxon>
        <taxon>Dikarya</taxon>
        <taxon>Ascomycota</taxon>
        <taxon>Pezizomycotina</taxon>
        <taxon>Sordariomycetes</taxon>
        <taxon>Hypocreomycetidae</taxon>
        <taxon>Hypocreales</taxon>
        <taxon>Nectriaceae</taxon>
        <taxon>Fusarium</taxon>
        <taxon>Fusarium nisikadoi species complex</taxon>
    </lineage>
</organism>
<sequence length="1967" mass="220762">MALAKSIASICEEKDNGTYFTDVSCESLWKDLKLGQPRGDTIYYFIFDGVEKLSKMHADAGTQLFDVLKKASHSFATESDESRIRLLVSGSGDAVKTLRGFESPTINIAKSNGSDIESYIRREMSKYDIFQGNDSKDEASRKKINDKLLEMAGGSFFKVQSTLDRIKDLVDSGGQESELDDLLTESDWGREAISKNVVAELQEQLSPQNIEEINELLIWVVYGYEWLSVDQLEAALVSSPPDISEDIDANYQVPSGKYSRLFEVDGQVITVRRDLLPLVIKGPKQLQSLDDDTPRITATITITKGDITTVQNFLWTLFQKSVVEKFEFEPLAGQTTQTRGEIRVNDSDAHLAIVMQAMSFLIKKPDIRTENLGRYLVWNLPVHLKELSNLERDHKVDNTAKKDIGSIIFDMLGQGTIIGRHWSGHAFVRRENDPWEAYRSLNRYLSLEYPEGDSNGSDDSIVILSTDEASLALDKVESWCKSILQVKSEQSLWYERVGETARRVDEFDHAIAMYLKATKMPGVSWTCHRGLAQSYHQAGKLKDACASQKEVLEMLYDSKEPNPGDVWITNMDLGKWCFELKEPDQATVYYEKALEAIPADEAYYCILEASLISQSSDRTLDLIESMSHETSTNGGINRLGSVLLLMATDENTYERYFTSLLSLTASRDGVLGMVLNAMDEAIQLATDKECLFEKSALRLYKGLALYYYGHESDDNPPTSAVRLWEESHYDARKVIEKMGTYVQWKWMWLGGQVISHIVCHYFKEATAANTDVSALEKLDEITIGHRISYNDNGVSPAESYMGAYETLQGNFAAARAHFRKNMLTAHEMLSDDTDENDADAYFVLFQCLLHTGDDINALIAFELTGPVEKTIEMRLSEIRGEDKVAATDLFGFAKEKLSPSDAAPTRYTAVLDEVQRRIHIGNDEDEETTKTESYQRIYSLLAEKRPAVINWRYLCNGDCGGAWDFETDMNICKYCWDTAFCQNCLPLLQQGTSKILSCDAGHKWLHVPRWNLRGSTGLRDGTVRMGGDIVDAASRGSIAGPTTHTAPYDLNRTNVGIKSASIEDCRAQLLHREDSPRQTCCKTTGSPSASSDQICNKAFYKMATRSSAFQGESIDTPQSNTDMASNPEKAVTDSDIRATDRRADVASTGSLKNESLNGRAQILGATPEEIIEAEEHARTMDLDETRRRAENLLYLHEHDPNFNAEAIVRIQQFLSNEDIFANPHKHEDLISDIKTEISLVTINSPYAEVRAVVSNKDDPSTPAGTIRAWTIGLFFVIVQSFVNQLFSVRQPTIRLQAPVIQLLSFPLGKAWERWFPLGDFTLFGQRLQLNPGKFNQKEHMLISIMANVSTSLPHSRYIIFTSWLKKYFDLPFAADFGFQICLSLAMNLLGFGLAGLARRFLVYPSFCIWPRSLATIALNQSLHNESGNASVLGPFKKMYNMSRYRFFMLSFAAMFVWFWFPDLIATALSLFNWLAWISPNNFTLTAITGVSKGLGFNPLPTFDWNIATYYIDPLLVPFHVTVNMFLGALLGGITIIAMYWNNTYNTGYLPINTNTMFDNTGAKYNVSSILDDRGLLDAEKYQAYSQNSIYFFAVYSAIISYAALYHWNDIKLGFVSLWQSFKKKSKINEFKDVHTKLMEQYNEVPEWWYLILNIVGVAFGIASVAGWPTNTSVGTVFFGLALAILFTIPTGIIFATTGIEVEFNVLAEFIGGAWQPGNALAMNFFKGFGYVTVAHALDFANDLKLGHYLKIPQRQTFWCQTVATVVSAFVCTAVMNFQIRNIPEICQPTQKDRFTCPGVESYFTAAVLFGSLAPQRVFGEGGLYTALLAAFPVGLAFPVIYYYATRHLPKTHWLAKLHPVVIFSGGHIWSPYNLAYVWPAVIPGWISWVIVRKRYLQFWGKYNYVLSAAWQTGIALAAVVIFFAVSYHGASINWIGNSADSGCEAETCTRLKVPNGTIFGAQPGTFA</sequence>
<feature type="transmembrane region" description="Helical" evidence="10">
    <location>
        <begin position="1903"/>
        <end position="1925"/>
    </location>
</feature>
<reference evidence="11" key="1">
    <citation type="journal article" date="2020" name="BMC Genomics">
        <title>Correction to: Identification and distribution of gene clusters required for synthesis of sphingolipid metabolism inhibitors in diverse species of the filamentous fungus Fusarium.</title>
        <authorList>
            <person name="Kim H.S."/>
            <person name="Lohmar J.M."/>
            <person name="Busman M."/>
            <person name="Brown D.W."/>
            <person name="Naumann T.A."/>
            <person name="Divon H.H."/>
            <person name="Lysoe E."/>
            <person name="Uhlig S."/>
            <person name="Proctor R.H."/>
        </authorList>
    </citation>
    <scope>NUCLEOTIDE SEQUENCE</scope>
    <source>
        <strain evidence="11">NRRL 45417</strain>
    </source>
</reference>
<proteinExistence type="inferred from homology"/>
<feature type="region of interest" description="Disordered" evidence="9">
    <location>
        <begin position="1111"/>
        <end position="1134"/>
    </location>
</feature>
<evidence type="ECO:0008006" key="13">
    <source>
        <dbReference type="Google" id="ProtNLM"/>
    </source>
</evidence>
<dbReference type="InterPro" id="IPR011990">
    <property type="entry name" value="TPR-like_helical_dom_sf"/>
</dbReference>
<keyword evidence="12" id="KW-1185">Reference proteome</keyword>
<dbReference type="GO" id="GO:0035673">
    <property type="term" value="F:oligopeptide transmembrane transporter activity"/>
    <property type="evidence" value="ECO:0007669"/>
    <property type="project" value="InterPro"/>
</dbReference>
<dbReference type="Proteomes" id="UP000604273">
    <property type="component" value="Unassembled WGS sequence"/>
</dbReference>
<keyword evidence="6" id="KW-0653">Protein transport</keyword>
<feature type="transmembrane region" description="Helical" evidence="10">
    <location>
        <begin position="1647"/>
        <end position="1665"/>
    </location>
</feature>
<evidence type="ECO:0000256" key="7">
    <source>
        <dbReference type="ARBA" id="ARBA00022989"/>
    </source>
</evidence>
<dbReference type="NCBIfam" id="TIGR00727">
    <property type="entry name" value="ISP4_OPT"/>
    <property type="match status" value="1"/>
</dbReference>
<dbReference type="Pfam" id="PF03169">
    <property type="entry name" value="OPT"/>
    <property type="match status" value="1"/>
</dbReference>
<gene>
    <name evidence="11" type="ORF">FGADI_413</name>
</gene>
<evidence type="ECO:0000256" key="1">
    <source>
        <dbReference type="ARBA" id="ARBA00004141"/>
    </source>
</evidence>
<feature type="transmembrane region" description="Helical" evidence="10">
    <location>
        <begin position="1376"/>
        <end position="1396"/>
    </location>
</feature>
<name>A0A8H4TNP8_9HYPO</name>
<evidence type="ECO:0000256" key="10">
    <source>
        <dbReference type="SAM" id="Phobius"/>
    </source>
</evidence>
<evidence type="ECO:0000256" key="6">
    <source>
        <dbReference type="ARBA" id="ARBA00022927"/>
    </source>
</evidence>
<dbReference type="NCBIfam" id="TIGR00728">
    <property type="entry name" value="OPT_sfam"/>
    <property type="match status" value="1"/>
</dbReference>
<dbReference type="EMBL" id="JABFAI010000007">
    <property type="protein sequence ID" value="KAF4961177.1"/>
    <property type="molecule type" value="Genomic_DNA"/>
</dbReference>
<dbReference type="PANTHER" id="PTHR22601">
    <property type="entry name" value="ISP4 LIKE PROTEIN"/>
    <property type="match status" value="1"/>
</dbReference>
<evidence type="ECO:0000313" key="11">
    <source>
        <dbReference type="EMBL" id="KAF4961177.1"/>
    </source>
</evidence>
<feature type="transmembrane region" description="Helical" evidence="10">
    <location>
        <begin position="1446"/>
        <end position="1471"/>
    </location>
</feature>
<keyword evidence="3" id="KW-0813">Transport</keyword>
<feature type="transmembrane region" description="Helical" evidence="10">
    <location>
        <begin position="1589"/>
        <end position="1607"/>
    </location>
</feature>
<dbReference type="SUPFAM" id="SSF48452">
    <property type="entry name" value="TPR-like"/>
    <property type="match status" value="1"/>
</dbReference>
<dbReference type="GO" id="GO:0015031">
    <property type="term" value="P:protein transport"/>
    <property type="evidence" value="ECO:0007669"/>
    <property type="project" value="UniProtKB-KW"/>
</dbReference>
<keyword evidence="7 10" id="KW-1133">Transmembrane helix</keyword>
<evidence type="ECO:0000256" key="4">
    <source>
        <dbReference type="ARBA" id="ARBA00022692"/>
    </source>
</evidence>
<dbReference type="GO" id="GO:0016020">
    <property type="term" value="C:membrane"/>
    <property type="evidence" value="ECO:0007669"/>
    <property type="project" value="UniProtKB-SubCell"/>
</dbReference>
<evidence type="ECO:0000256" key="9">
    <source>
        <dbReference type="SAM" id="MobiDB-lite"/>
    </source>
</evidence>
<evidence type="ECO:0000256" key="3">
    <source>
        <dbReference type="ARBA" id="ARBA00022448"/>
    </source>
</evidence>
<comment type="similarity">
    <text evidence="2">Belongs to the oligopeptide OPT transporter family.</text>
</comment>
<evidence type="ECO:0000256" key="8">
    <source>
        <dbReference type="ARBA" id="ARBA00023136"/>
    </source>
</evidence>
<dbReference type="InterPro" id="IPR004648">
    <property type="entry name" value="Oligpept_transpt"/>
</dbReference>
<evidence type="ECO:0000256" key="2">
    <source>
        <dbReference type="ARBA" id="ARBA00008807"/>
    </source>
</evidence>
<evidence type="ECO:0000313" key="12">
    <source>
        <dbReference type="Proteomes" id="UP000604273"/>
    </source>
</evidence>
<protein>
    <recommendedName>
        <fullName evidence="13">Oligopeptide transporter</fullName>
    </recommendedName>
</protein>
<feature type="transmembrane region" description="Helical" evidence="10">
    <location>
        <begin position="1875"/>
        <end position="1891"/>
    </location>
</feature>
<keyword evidence="4 10" id="KW-0812">Transmembrane</keyword>
<dbReference type="Gene3D" id="1.25.40.10">
    <property type="entry name" value="Tetratricopeptide repeat domain"/>
    <property type="match status" value="1"/>
</dbReference>
<feature type="transmembrane region" description="Helical" evidence="10">
    <location>
        <begin position="1518"/>
        <end position="1540"/>
    </location>
</feature>
<feature type="transmembrane region" description="Helical" evidence="10">
    <location>
        <begin position="1757"/>
        <end position="1779"/>
    </location>
</feature>